<sequence>MNVYFLSGLGADKRVFSQLTLDDQFIIHHIEWIKPLKKELLSHYAGRLVAQIDTTQAFQLVGLSFGGIIASELSNIVHPEQIVIISSTPTGVPISKFYRGLVKFLLLSPFAAPLLKSTNSLTYKFFGADTPELKTLLKDILHDTDSKFLKWALIRMSSWERKTRAENLYHIHGSADRLISIKLVKPDVVIEGGGHLMVYAQAKQISAILNKKLKSEEY</sequence>
<dbReference type="RefSeq" id="WP_244824499.1">
    <property type="nucleotide sequence ID" value="NZ_CP112998.1"/>
</dbReference>
<proteinExistence type="predicted"/>
<evidence type="ECO:0000313" key="2">
    <source>
        <dbReference type="EMBL" id="WAC10471.1"/>
    </source>
</evidence>
<evidence type="ECO:0000313" key="3">
    <source>
        <dbReference type="Proteomes" id="UP001164653"/>
    </source>
</evidence>
<protein>
    <submittedName>
        <fullName evidence="2">Alpha/beta hydrolase</fullName>
    </submittedName>
</protein>
<dbReference type="InterPro" id="IPR000073">
    <property type="entry name" value="AB_hydrolase_1"/>
</dbReference>
<dbReference type="GO" id="GO:0016787">
    <property type="term" value="F:hydrolase activity"/>
    <property type="evidence" value="ECO:0007669"/>
    <property type="project" value="UniProtKB-KW"/>
</dbReference>
<name>A0A9E8SK76_9BACT</name>
<dbReference type="KEGG" id="dpf:ON006_22310"/>
<keyword evidence="3" id="KW-1185">Reference proteome</keyword>
<dbReference type="Proteomes" id="UP001164653">
    <property type="component" value="Chromosome"/>
</dbReference>
<dbReference type="AlphaFoldDB" id="A0A9E8SK76"/>
<evidence type="ECO:0000259" key="1">
    <source>
        <dbReference type="Pfam" id="PF12697"/>
    </source>
</evidence>
<reference evidence="2" key="1">
    <citation type="submission" date="2022-11" db="EMBL/GenBank/DDBJ databases">
        <title>Dyadobacter pollutisoli sp. nov., isolated from plastic dumped soil.</title>
        <authorList>
            <person name="Kim J.M."/>
            <person name="Kim K.R."/>
            <person name="Lee J.K."/>
            <person name="Hao L."/>
            <person name="Jeon C.O."/>
        </authorList>
    </citation>
    <scope>NUCLEOTIDE SEQUENCE</scope>
    <source>
        <strain evidence="2">U1</strain>
    </source>
</reference>
<organism evidence="2 3">
    <name type="scientific">Dyadobacter pollutisoli</name>
    <dbReference type="NCBI Taxonomy" id="2910158"/>
    <lineage>
        <taxon>Bacteria</taxon>
        <taxon>Pseudomonadati</taxon>
        <taxon>Bacteroidota</taxon>
        <taxon>Cytophagia</taxon>
        <taxon>Cytophagales</taxon>
        <taxon>Spirosomataceae</taxon>
        <taxon>Dyadobacter</taxon>
    </lineage>
</organism>
<keyword evidence="2" id="KW-0378">Hydrolase</keyword>
<dbReference type="Pfam" id="PF12697">
    <property type="entry name" value="Abhydrolase_6"/>
    <property type="match status" value="1"/>
</dbReference>
<dbReference type="SUPFAM" id="SSF53474">
    <property type="entry name" value="alpha/beta-Hydrolases"/>
    <property type="match status" value="1"/>
</dbReference>
<feature type="domain" description="AB hydrolase-1" evidence="1">
    <location>
        <begin position="48"/>
        <end position="204"/>
    </location>
</feature>
<gene>
    <name evidence="2" type="ORF">ON006_22310</name>
</gene>
<accession>A0A9E8SK76</accession>
<dbReference type="InterPro" id="IPR029058">
    <property type="entry name" value="AB_hydrolase_fold"/>
</dbReference>
<dbReference type="EMBL" id="CP112998">
    <property type="protein sequence ID" value="WAC10471.1"/>
    <property type="molecule type" value="Genomic_DNA"/>
</dbReference>
<dbReference type="Gene3D" id="3.40.50.1820">
    <property type="entry name" value="alpha/beta hydrolase"/>
    <property type="match status" value="1"/>
</dbReference>